<organism evidence="3 4">
    <name type="scientific">Rhodococcus jostii (strain RHA1)</name>
    <dbReference type="NCBI Taxonomy" id="101510"/>
    <lineage>
        <taxon>Bacteria</taxon>
        <taxon>Bacillati</taxon>
        <taxon>Actinomycetota</taxon>
        <taxon>Actinomycetes</taxon>
        <taxon>Mycobacteriales</taxon>
        <taxon>Nocardiaceae</taxon>
        <taxon>Rhodococcus</taxon>
    </lineage>
</organism>
<dbReference type="Gene3D" id="3.40.50.1820">
    <property type="entry name" value="alpha/beta hydrolase"/>
    <property type="match status" value="1"/>
</dbReference>
<dbReference type="KEGG" id="rha:RHA1_ro09026"/>
<evidence type="ECO:0000313" key="3">
    <source>
        <dbReference type="EMBL" id="ABH00070.1"/>
    </source>
</evidence>
<dbReference type="AlphaFoldDB" id="Q0RXB6"/>
<dbReference type="InterPro" id="IPR029058">
    <property type="entry name" value="AB_hydrolase_fold"/>
</dbReference>
<name>Q0RXB6_RHOJR</name>
<feature type="domain" description="Alpha/beta hydrolase fold-3" evidence="2">
    <location>
        <begin position="88"/>
        <end position="294"/>
    </location>
</feature>
<dbReference type="PANTHER" id="PTHR48081:SF8">
    <property type="entry name" value="ALPHA_BETA HYDROLASE FOLD-3 DOMAIN-CONTAINING PROTEIN-RELATED"/>
    <property type="match status" value="1"/>
</dbReference>
<dbReference type="Proteomes" id="UP000008710">
    <property type="component" value="Plasmid pRHL1"/>
</dbReference>
<gene>
    <name evidence="3" type="ordered locus">RHA1_ro09026</name>
</gene>
<dbReference type="Pfam" id="PF07859">
    <property type="entry name" value="Abhydrolase_3"/>
    <property type="match status" value="1"/>
</dbReference>
<dbReference type="EC" id="3.1.1.-" evidence="3"/>
<keyword evidence="3" id="KW-0614">Plasmid</keyword>
<dbReference type="RefSeq" id="WP_011599746.1">
    <property type="nucleotide sequence ID" value="NC_008269.1"/>
</dbReference>
<keyword evidence="1 3" id="KW-0378">Hydrolase</keyword>
<geneLocation type="plasmid" evidence="3 4">
    <name>pRHL1</name>
</geneLocation>
<accession>Q0RXB6</accession>
<dbReference type="HOGENOM" id="CLU_012494_6_4_11"/>
<protein>
    <submittedName>
        <fullName evidence="3">Probable lipase/esterase</fullName>
        <ecNumber evidence="3">3.1.1.-</ecNumber>
    </submittedName>
</protein>
<dbReference type="PANTHER" id="PTHR48081">
    <property type="entry name" value="AB HYDROLASE SUPERFAMILY PROTEIN C4A8.06C"/>
    <property type="match status" value="1"/>
</dbReference>
<dbReference type="InterPro" id="IPR013094">
    <property type="entry name" value="AB_hydrolase_3"/>
</dbReference>
<dbReference type="OrthoDB" id="3181909at2"/>
<dbReference type="InterPro" id="IPR050300">
    <property type="entry name" value="GDXG_lipolytic_enzyme"/>
</dbReference>
<evidence type="ECO:0000259" key="2">
    <source>
        <dbReference type="Pfam" id="PF07859"/>
    </source>
</evidence>
<proteinExistence type="predicted"/>
<dbReference type="PATRIC" id="fig|101510.16.peg.8309"/>
<dbReference type="GO" id="GO:0016787">
    <property type="term" value="F:hydrolase activity"/>
    <property type="evidence" value="ECO:0007669"/>
    <property type="project" value="UniProtKB-KW"/>
</dbReference>
<dbReference type="EMBL" id="CP000432">
    <property type="protein sequence ID" value="ABH00070.1"/>
    <property type="molecule type" value="Genomic_DNA"/>
</dbReference>
<evidence type="ECO:0000313" key="4">
    <source>
        <dbReference type="Proteomes" id="UP000008710"/>
    </source>
</evidence>
<reference evidence="4" key="1">
    <citation type="journal article" date="2006" name="Proc. Natl. Acad. Sci. U.S.A.">
        <title>The complete genome of Rhodococcus sp. RHA1 provides insights into a catabolic powerhouse.</title>
        <authorList>
            <person name="McLeod M.P."/>
            <person name="Warren R.L."/>
            <person name="Hsiao W.W.L."/>
            <person name="Araki N."/>
            <person name="Myhre M."/>
            <person name="Fernandes C."/>
            <person name="Miyazawa D."/>
            <person name="Wong W."/>
            <person name="Lillquist A.L."/>
            <person name="Wang D."/>
            <person name="Dosanjh M."/>
            <person name="Hara H."/>
            <person name="Petrescu A."/>
            <person name="Morin R.D."/>
            <person name="Yang G."/>
            <person name="Stott J.M."/>
            <person name="Schein J.E."/>
            <person name="Shin H."/>
            <person name="Smailus D."/>
            <person name="Siddiqui A.S."/>
            <person name="Marra M.A."/>
            <person name="Jones S.J.M."/>
            <person name="Holt R."/>
            <person name="Brinkman F.S.L."/>
            <person name="Miyauchi K."/>
            <person name="Fukuda M."/>
            <person name="Davies J.E."/>
            <person name="Mohn W.W."/>
            <person name="Eltis L.D."/>
        </authorList>
    </citation>
    <scope>NUCLEOTIDE SEQUENCE [LARGE SCALE GENOMIC DNA]</scope>
    <source>
        <strain evidence="4">RHA1</strain>
    </source>
</reference>
<sequence length="341" mass="36703">MVHTETVQPQSIWDPDVAIMVRRMRDNRVGPLHTVGVEGARDALESIVRPPGPEMRSVHDTEIDGPHGKIPVRVYRPLGAPRTDSPALVWFHGGGMIMGTLRSFDRLAREIADATGAVLFNVDYRLAPEYRYPVANDEAYAALRWAHDTAAEWGIDTRRIGVGGDSAGGGLAAATTLRSRDENGPGIAQQVLFYPGIERRTDRPSMREFGDSPFLSAEDIDWMKNLYLGEDPFTDDSYGVPALATSLAGLPPAVLAVGQGDPIRDAVEAYGDRLRDAGVPTAQLRYPGVGHGFAMQTASIARARTAMAEVGALVAARFRQLPQSAPACGASPRPTAVDPVN</sequence>
<dbReference type="SUPFAM" id="SSF53474">
    <property type="entry name" value="alpha/beta-Hydrolases"/>
    <property type="match status" value="1"/>
</dbReference>
<evidence type="ECO:0000256" key="1">
    <source>
        <dbReference type="ARBA" id="ARBA00022801"/>
    </source>
</evidence>